<proteinExistence type="inferred from homology"/>
<feature type="binding site" evidence="14">
    <location>
        <position position="201"/>
    </location>
    <ligand>
        <name>substrate</name>
    </ligand>
</feature>
<feature type="non-terminal residue" evidence="18">
    <location>
        <position position="360"/>
    </location>
</feature>
<keyword evidence="4" id="KW-0678">Repressor</keyword>
<keyword evidence="7" id="KW-0805">Transcription regulation</keyword>
<keyword evidence="6" id="KW-0156">Chromatin regulator</keyword>
<feature type="domain" description="Histone deacetylase" evidence="17">
    <location>
        <begin position="4"/>
        <end position="216"/>
    </location>
</feature>
<feature type="binding site" evidence="15">
    <location>
        <position position="82"/>
    </location>
    <ligand>
        <name>a divalent metal cation</name>
        <dbReference type="ChEBI" id="CHEBI:60240"/>
    </ligand>
</feature>
<evidence type="ECO:0000256" key="9">
    <source>
        <dbReference type="ARBA" id="ARBA00023242"/>
    </source>
</evidence>
<dbReference type="GO" id="GO:0031507">
    <property type="term" value="P:heterochromatin formation"/>
    <property type="evidence" value="ECO:0007669"/>
    <property type="project" value="TreeGrafter"/>
</dbReference>
<dbReference type="AlphaFoldDB" id="A0A091N1G3"/>
<evidence type="ECO:0000256" key="15">
    <source>
        <dbReference type="PIRSR" id="PIRSR037913-3"/>
    </source>
</evidence>
<evidence type="ECO:0000256" key="14">
    <source>
        <dbReference type="PIRSR" id="PIRSR037913-2"/>
    </source>
</evidence>
<comment type="catalytic activity">
    <reaction evidence="12">
        <text>N(6)-acetyl-L-lysyl-[histone] + H2O = L-lysyl-[histone] + acetate</text>
        <dbReference type="Rhea" id="RHEA:58196"/>
        <dbReference type="Rhea" id="RHEA-COMP:9845"/>
        <dbReference type="Rhea" id="RHEA-COMP:11338"/>
        <dbReference type="ChEBI" id="CHEBI:15377"/>
        <dbReference type="ChEBI" id="CHEBI:29969"/>
        <dbReference type="ChEBI" id="CHEBI:30089"/>
        <dbReference type="ChEBI" id="CHEBI:61930"/>
        <dbReference type="EC" id="3.5.1.98"/>
    </reaction>
    <physiologicalReaction direction="left-to-right" evidence="12">
        <dbReference type="Rhea" id="RHEA:58197"/>
    </physiologicalReaction>
</comment>
<evidence type="ECO:0000256" key="3">
    <source>
        <dbReference type="ARBA" id="ARBA00012111"/>
    </source>
</evidence>
<evidence type="ECO:0000256" key="1">
    <source>
        <dbReference type="ARBA" id="ARBA00004123"/>
    </source>
</evidence>
<feature type="non-terminal residue" evidence="18">
    <location>
        <position position="1"/>
    </location>
</feature>
<evidence type="ECO:0000313" key="19">
    <source>
        <dbReference type="Proteomes" id="UP000053537"/>
    </source>
</evidence>
<evidence type="ECO:0000256" key="11">
    <source>
        <dbReference type="ARBA" id="ARBA00049193"/>
    </source>
</evidence>
<dbReference type="Proteomes" id="UP000053537">
    <property type="component" value="Unassembled WGS sequence"/>
</dbReference>
<dbReference type="InterPro" id="IPR023801">
    <property type="entry name" value="His_deacetylse_dom"/>
</dbReference>
<dbReference type="PANTHER" id="PTHR10625">
    <property type="entry name" value="HISTONE DEACETYLASE HDAC1-RELATED"/>
    <property type="match status" value="1"/>
</dbReference>
<dbReference type="PANTHER" id="PTHR10625:SF49">
    <property type="entry name" value="HISTONE DEACETYLASE 1"/>
    <property type="match status" value="1"/>
</dbReference>
<reference evidence="18 19" key="1">
    <citation type="submission" date="2014-04" db="EMBL/GenBank/DDBJ databases">
        <title>Genome evolution of avian class.</title>
        <authorList>
            <person name="Zhang G."/>
            <person name="Li C."/>
        </authorList>
    </citation>
    <scope>NUCLEOTIDE SEQUENCE [LARGE SCALE GENOMIC DNA]</scope>
    <source>
        <strain evidence="18">BGI_N310</strain>
    </source>
</reference>
<evidence type="ECO:0000256" key="4">
    <source>
        <dbReference type="ARBA" id="ARBA00022491"/>
    </source>
</evidence>
<dbReference type="PIRSF" id="PIRSF037913">
    <property type="entry name" value="His_deacetylse_1"/>
    <property type="match status" value="1"/>
</dbReference>
<feature type="binding site" evidence="15">
    <location>
        <position position="162"/>
    </location>
    <ligand>
        <name>a divalent metal cation</name>
        <dbReference type="ChEBI" id="CHEBI:60240"/>
    </ligand>
</feature>
<feature type="active site" description="Proton acceptor" evidence="13">
    <location>
        <position position="47"/>
    </location>
</feature>
<feature type="compositionally biased region" description="Basic and acidic residues" evidence="16">
    <location>
        <begin position="341"/>
        <end position="360"/>
    </location>
</feature>
<evidence type="ECO:0000256" key="13">
    <source>
        <dbReference type="PIRSR" id="PIRSR037913-1"/>
    </source>
</evidence>
<dbReference type="Pfam" id="PF00850">
    <property type="entry name" value="Hist_deacetyl"/>
    <property type="match status" value="1"/>
</dbReference>
<sequence length="360" mass="40660">NVGEDCPVFDGLFEFCQLSAGGSVASAVKLNKQQTDIAVNWAGGLHHAKKSEASGFCYVNDIVLAILELLKYHQRVLYIDIDIHHGDGVEEAFYTTDRVMTVSFHKYGEYFPGTGDLRYYAVNYPLRDGIDDESYEAIFKPVISKVMETFQPSAVVLQCGSDSLSGDRLGCFNLTIKGHAKCVEFVKSFNLPMLMLGGGGYTIRNVARCWTYETAVALDTEIPNELPYNDYFEYFGPDFKLHISPSNMTNQNTNEYLEKIKQRLFENLRMLPHAPGVQMQPIPEDAVQEDSGDEEEEDPEKRISIRNSDKRISCDEEFSDSEDEGEGGRKNVANFKKAKRVKTEDEKEEEEKKGEEKKGE</sequence>
<evidence type="ECO:0000256" key="2">
    <source>
        <dbReference type="ARBA" id="ARBA00006457"/>
    </source>
</evidence>
<dbReference type="GO" id="GO:0016581">
    <property type="term" value="C:NuRD complex"/>
    <property type="evidence" value="ECO:0007669"/>
    <property type="project" value="TreeGrafter"/>
</dbReference>
<evidence type="ECO:0000313" key="18">
    <source>
        <dbReference type="EMBL" id="KFP83316.1"/>
    </source>
</evidence>
<keyword evidence="5" id="KW-0378">Hydrolase</keyword>
<dbReference type="EMBL" id="KK840811">
    <property type="protein sequence ID" value="KFP83316.1"/>
    <property type="molecule type" value="Genomic_DNA"/>
</dbReference>
<feature type="binding site" evidence="14">
    <location>
        <position position="5"/>
    </location>
    <ligand>
        <name>substrate</name>
    </ligand>
</feature>
<dbReference type="PRINTS" id="PR01270">
    <property type="entry name" value="HDASUPER"/>
</dbReference>
<evidence type="ECO:0000256" key="6">
    <source>
        <dbReference type="ARBA" id="ARBA00022853"/>
    </source>
</evidence>
<dbReference type="InterPro" id="IPR000286">
    <property type="entry name" value="HDACs"/>
</dbReference>
<evidence type="ECO:0000256" key="7">
    <source>
        <dbReference type="ARBA" id="ARBA00023015"/>
    </source>
</evidence>
<keyword evidence="9" id="KW-0539">Nucleus</keyword>
<evidence type="ECO:0000256" key="5">
    <source>
        <dbReference type="ARBA" id="ARBA00022801"/>
    </source>
</evidence>
<comment type="similarity">
    <text evidence="2">Belongs to the histone deacetylase family. HD type 1 subfamily.</text>
</comment>
<comment type="subcellular location">
    <subcellularLocation>
        <location evidence="1">Nucleus</location>
    </subcellularLocation>
</comment>
<evidence type="ECO:0000256" key="16">
    <source>
        <dbReference type="SAM" id="MobiDB-lite"/>
    </source>
</evidence>
<keyword evidence="19" id="KW-1185">Reference proteome</keyword>
<dbReference type="PRINTS" id="PR01271">
    <property type="entry name" value="HISDACETLASE"/>
</dbReference>
<dbReference type="SUPFAM" id="SSF52768">
    <property type="entry name" value="Arginase/deacetylase"/>
    <property type="match status" value="1"/>
</dbReference>
<dbReference type="InterPro" id="IPR037138">
    <property type="entry name" value="His_deacetylse_dom_sf"/>
</dbReference>
<feature type="compositionally biased region" description="Basic and acidic residues" evidence="16">
    <location>
        <begin position="299"/>
        <end position="314"/>
    </location>
</feature>
<accession>A0A091N1G3</accession>
<organism evidence="18 19">
    <name type="scientific">Acanthisitta chloris</name>
    <name type="common">rifleman</name>
    <dbReference type="NCBI Taxonomy" id="57068"/>
    <lineage>
        <taxon>Eukaryota</taxon>
        <taxon>Metazoa</taxon>
        <taxon>Chordata</taxon>
        <taxon>Craniata</taxon>
        <taxon>Vertebrata</taxon>
        <taxon>Euteleostomi</taxon>
        <taxon>Archelosauria</taxon>
        <taxon>Archosauria</taxon>
        <taxon>Dinosauria</taxon>
        <taxon>Saurischia</taxon>
        <taxon>Theropoda</taxon>
        <taxon>Coelurosauria</taxon>
        <taxon>Aves</taxon>
        <taxon>Neognathae</taxon>
        <taxon>Neoaves</taxon>
        <taxon>Telluraves</taxon>
        <taxon>Australaves</taxon>
        <taxon>Passeriformes</taxon>
        <taxon>Acanthisittidae</taxon>
        <taxon>Acanthisitta</taxon>
    </lineage>
</organism>
<evidence type="ECO:0000256" key="12">
    <source>
        <dbReference type="ARBA" id="ARBA00049416"/>
    </source>
</evidence>
<protein>
    <recommendedName>
        <fullName evidence="3">histone deacetylase</fullName>
        <ecNumber evidence="3">3.5.1.98</ecNumber>
    </recommendedName>
</protein>
<dbReference type="Gene3D" id="3.40.800.20">
    <property type="entry name" value="Histone deacetylase domain"/>
    <property type="match status" value="1"/>
</dbReference>
<evidence type="ECO:0000256" key="10">
    <source>
        <dbReference type="ARBA" id="ARBA00049136"/>
    </source>
</evidence>
<gene>
    <name evidence="18" type="ORF">N310_11604</name>
</gene>
<evidence type="ECO:0000256" key="8">
    <source>
        <dbReference type="ARBA" id="ARBA00023163"/>
    </source>
</evidence>
<feature type="binding site" evidence="15">
    <location>
        <position position="84"/>
    </location>
    <ligand>
        <name>a divalent metal cation</name>
        <dbReference type="ChEBI" id="CHEBI:60240"/>
    </ligand>
</feature>
<keyword evidence="8" id="KW-0804">Transcription</keyword>
<feature type="binding site" evidence="14">
    <location>
        <position position="55"/>
    </location>
    <ligand>
        <name>substrate</name>
    </ligand>
</feature>
<dbReference type="GO" id="GO:0141221">
    <property type="term" value="F:histone deacetylase activity, hydrolytic mechanism"/>
    <property type="evidence" value="ECO:0007669"/>
    <property type="project" value="UniProtKB-EC"/>
</dbReference>
<feature type="region of interest" description="Disordered" evidence="16">
    <location>
        <begin position="274"/>
        <end position="360"/>
    </location>
</feature>
<dbReference type="FunFam" id="3.40.800.20:FF:000045">
    <property type="entry name" value="Histone deacetylase"/>
    <property type="match status" value="1"/>
</dbReference>
<feature type="compositionally biased region" description="Acidic residues" evidence="16">
    <location>
        <begin position="315"/>
        <end position="325"/>
    </location>
</feature>
<keyword evidence="15" id="KW-0479">Metal-binding</keyword>
<dbReference type="InterPro" id="IPR023696">
    <property type="entry name" value="Ureohydrolase_dom_sf"/>
</dbReference>
<dbReference type="EC" id="3.5.1.98" evidence="3"/>
<dbReference type="InterPro" id="IPR003084">
    <property type="entry name" value="HDAC_I/II"/>
</dbReference>
<dbReference type="GO" id="GO:0046872">
    <property type="term" value="F:metal ion binding"/>
    <property type="evidence" value="ECO:0007669"/>
    <property type="project" value="UniProtKB-KW"/>
</dbReference>
<feature type="compositionally biased region" description="Acidic residues" evidence="16">
    <location>
        <begin position="286"/>
        <end position="298"/>
    </location>
</feature>
<comment type="catalytic activity">
    <reaction evidence="11">
        <text>N(6)-(2E)-butenoyl-L-lysyl-[protein] + H2O = (2E)-2-butenoate + L-lysyl-[protein]</text>
        <dbReference type="Rhea" id="RHEA:69172"/>
        <dbReference type="Rhea" id="RHEA-COMP:9752"/>
        <dbReference type="Rhea" id="RHEA-COMP:13707"/>
        <dbReference type="ChEBI" id="CHEBI:15377"/>
        <dbReference type="ChEBI" id="CHEBI:29969"/>
        <dbReference type="ChEBI" id="CHEBI:35899"/>
        <dbReference type="ChEBI" id="CHEBI:137954"/>
    </reaction>
    <physiologicalReaction direction="left-to-right" evidence="11">
        <dbReference type="Rhea" id="RHEA:69173"/>
    </physiologicalReaction>
</comment>
<name>A0A091N1G3_9PASS</name>
<comment type="catalytic activity">
    <reaction evidence="10">
        <text>N(6)-acetyl-L-lysyl-[protein] + H2O = L-lysyl-[protein] + acetate</text>
        <dbReference type="Rhea" id="RHEA:58108"/>
        <dbReference type="Rhea" id="RHEA-COMP:9752"/>
        <dbReference type="Rhea" id="RHEA-COMP:10731"/>
        <dbReference type="ChEBI" id="CHEBI:15377"/>
        <dbReference type="ChEBI" id="CHEBI:29969"/>
        <dbReference type="ChEBI" id="CHEBI:30089"/>
        <dbReference type="ChEBI" id="CHEBI:61930"/>
    </reaction>
    <physiologicalReaction direction="left-to-right" evidence="10">
        <dbReference type="Rhea" id="RHEA:58109"/>
    </physiologicalReaction>
</comment>
<evidence type="ECO:0000259" key="17">
    <source>
        <dbReference type="Pfam" id="PF00850"/>
    </source>
</evidence>